<protein>
    <recommendedName>
        <fullName evidence="3">Farnesoic acid O-methyl transferase domain-containing protein</fullName>
    </recommendedName>
</protein>
<gene>
    <name evidence="4" type="ORF">NP493_704g01002</name>
</gene>
<comment type="caution">
    <text evidence="4">The sequence shown here is derived from an EMBL/GenBank/DDBJ whole genome shotgun (WGS) entry which is preliminary data.</text>
</comment>
<feature type="domain" description="Farnesoic acid O-methyl transferase" evidence="3">
    <location>
        <begin position="529"/>
        <end position="618"/>
    </location>
</feature>
<name>A0AAD9KR44_RIDPI</name>
<feature type="domain" description="Farnesoic acid O-methyl transferase" evidence="3">
    <location>
        <begin position="1070"/>
        <end position="1195"/>
    </location>
</feature>
<keyword evidence="1" id="KW-0812">Transmembrane</keyword>
<proteinExistence type="predicted"/>
<accession>A0AAD9KR44</accession>
<evidence type="ECO:0000256" key="1">
    <source>
        <dbReference type="SAM" id="Phobius"/>
    </source>
</evidence>
<dbReference type="Pfam" id="PF12248">
    <property type="entry name" value="Methyltransf_FA"/>
    <property type="match status" value="7"/>
</dbReference>
<feature type="domain" description="Farnesoic acid O-methyl transferase" evidence="3">
    <location>
        <begin position="241"/>
        <end position="313"/>
    </location>
</feature>
<feature type="chain" id="PRO_5041961663" description="Farnesoic acid O-methyl transferase domain-containing protein" evidence="2">
    <location>
        <begin position="28"/>
        <end position="1454"/>
    </location>
</feature>
<sequence length="1454" mass="159953">MRHPLTRTVHVIQLLLAIWGSLCTTLAATSDSHLLEGFPDGNGTEDVSDAYVVYTGYADTVSNVFIPNRNYFKFRVRACSDVNVALSAVPGDTNRQTYEVLIGRAQSNQSEIRLLRLGQPAAQNSTPGILDCDEYRPFWIKWDDTELLVGRGHDVGKDAFLQATKPHDSHEVRGVSVRTNRNTPGKWIIPRGIFAYIHTPGVYGNKYMWAPVRLGQRSSVIRVKACSDVRVALVPVLDNATQYVEVAAEDTPDVVSCNEWRQFWISWVYNVVEVGVGTDVGASRLVHWSSGDTIEVAALSVSTGDGYSGEWGFSEISPKSVLVSTHHNDASLARIRPDRDTFVFRVVACSDAELHLLRRAGDLETVLAEAHTPYILDCDNPRDFWVLYGYGFVIVGKGQKLFENLILDTQDVDMEPVHEIAMSGAGATWIFERNYALSVSMTTTGNFGLGRLWLAVAYVHQVVFKVRACANVHVALSKYLGMEDYDSYEVVIGAAFNSATQIVNVTDGRVIEQDMFLRQSGWIATHRSSFAFTARACHSDVSLTLTTVPFSADHPEVKVVIGAEANQQTKIIHVSRNGSTIEHTMHTPNVLDCFDMRPFWISWEKGTLKFGKGETLDDAFTSPDPVGSLTRVTTVHGEQENPLWVSVDDVTYATFKVKGCTDAAVILAESYGMTNDYVYKINLGEKNNANTRACHSASVALSLSGYHNHSIDLEVIIGDDRNRKSVIRDLRNKDHVVAQAPTPGILHCYKVKNFWIDWQEGMLRVGEGLPEHRQFLEWQVSQYTPVTSLSLSTGHRATGEWTVGMDQARSLAVTTPDHRTFKTTWLAVTGRDHVVFAVRTCEEAIIAVSDIPGVTNYHTYIVLIGHDKNTASSIRDASTDKVLSTLQTPGILNCREAQTFWVGWGAGFLTVGTGARVGSGRFLEYYDPDVYPVNSLAFSTGATSLGQWEFQAVKGIAAVRAKIRQHTGSDALWVDSRDRTSMVFKVRSCGGATIALSAIVEMTNEQTYVIVLGAAQDVLDELGERGVTGRTWFRCPQSRVPRVDESWSAPGKTYTVQSPEVYGYRTFWLNVTQPYFVFHVRACRDAHVIMSSLYGHADNNSYEVVIGAGDNQQTIIREDQLGWTVSQKNTPEVLSCEQTRAFWVSFDGGRIRVGSGAEVYRQQMVHWNDPSPSPHDVTAVSVSTGWGASGEWTFAASQGTFLLATSPTHEYTSWVSMLGNTSIQFRVKACDSVYLALSELKGHTESLTYEIALGVGNASEIRDAVKGKAKAKVFHPVLDCSEMKPFWITWLKGVIQVGRGATVGQNKLLIWQPRNPHQINAVSMATGGRGMGAWEFYTPVGPTPSFPGTPPLTTFPGIPGVPTSHPGQPSTSDARMSAGIVIAIAFGVLTAVLIAATIVLFVVARRRSQQQSSDTGGNALHFDNPMYSESGLYGSETVESDVANITGKLTVFPE</sequence>
<keyword evidence="5" id="KW-1185">Reference proteome</keyword>
<dbReference type="PANTHER" id="PTHR36695">
    <property type="entry name" value="AGAP008648-PA"/>
    <property type="match status" value="1"/>
</dbReference>
<evidence type="ECO:0000313" key="4">
    <source>
        <dbReference type="EMBL" id="KAK2175829.1"/>
    </source>
</evidence>
<evidence type="ECO:0000313" key="5">
    <source>
        <dbReference type="Proteomes" id="UP001209878"/>
    </source>
</evidence>
<dbReference type="PANTHER" id="PTHR36695:SF12">
    <property type="entry name" value="AGAP008648-PA"/>
    <property type="match status" value="1"/>
</dbReference>
<feature type="domain" description="Farnesoic acid O-methyl transferase" evidence="3">
    <location>
        <begin position="829"/>
        <end position="951"/>
    </location>
</feature>
<dbReference type="Proteomes" id="UP001209878">
    <property type="component" value="Unassembled WGS sequence"/>
</dbReference>
<keyword evidence="1" id="KW-1133">Transmembrane helix</keyword>
<feature type="signal peptide" evidence="2">
    <location>
        <begin position="1"/>
        <end position="27"/>
    </location>
</feature>
<reference evidence="4" key="1">
    <citation type="journal article" date="2023" name="Mol. Biol. Evol.">
        <title>Third-Generation Sequencing Reveals the Adaptive Role of the Epigenome in Three Deep-Sea Polychaetes.</title>
        <authorList>
            <person name="Perez M."/>
            <person name="Aroh O."/>
            <person name="Sun Y."/>
            <person name="Lan Y."/>
            <person name="Juniper S.K."/>
            <person name="Young C.R."/>
            <person name="Angers B."/>
            <person name="Qian P.Y."/>
        </authorList>
    </citation>
    <scope>NUCLEOTIDE SEQUENCE</scope>
    <source>
        <strain evidence="4">R07B-5</strain>
    </source>
</reference>
<keyword evidence="1" id="KW-0472">Membrane</keyword>
<dbReference type="EMBL" id="JAODUO010000704">
    <property type="protein sequence ID" value="KAK2175829.1"/>
    <property type="molecule type" value="Genomic_DNA"/>
</dbReference>
<feature type="domain" description="Farnesoic acid O-methyl transferase" evidence="3">
    <location>
        <begin position="1216"/>
        <end position="1336"/>
    </location>
</feature>
<dbReference type="InterPro" id="IPR022041">
    <property type="entry name" value="Methyltransf_FA"/>
</dbReference>
<feature type="domain" description="Farnesoic acid O-methyl transferase" evidence="3">
    <location>
        <begin position="69"/>
        <end position="189"/>
    </location>
</feature>
<keyword evidence="2" id="KW-0732">Signal</keyword>
<organism evidence="4 5">
    <name type="scientific">Ridgeia piscesae</name>
    <name type="common">Tubeworm</name>
    <dbReference type="NCBI Taxonomy" id="27915"/>
    <lineage>
        <taxon>Eukaryota</taxon>
        <taxon>Metazoa</taxon>
        <taxon>Spiralia</taxon>
        <taxon>Lophotrochozoa</taxon>
        <taxon>Annelida</taxon>
        <taxon>Polychaeta</taxon>
        <taxon>Sedentaria</taxon>
        <taxon>Canalipalpata</taxon>
        <taxon>Sabellida</taxon>
        <taxon>Siboglinidae</taxon>
        <taxon>Ridgeia</taxon>
    </lineage>
</organism>
<evidence type="ECO:0000256" key="2">
    <source>
        <dbReference type="SAM" id="SignalP"/>
    </source>
</evidence>
<feature type="domain" description="Farnesoic acid O-methyl transferase" evidence="3">
    <location>
        <begin position="693"/>
        <end position="803"/>
    </location>
</feature>
<feature type="transmembrane region" description="Helical" evidence="1">
    <location>
        <begin position="1378"/>
        <end position="1403"/>
    </location>
</feature>
<evidence type="ECO:0000259" key="3">
    <source>
        <dbReference type="Pfam" id="PF12248"/>
    </source>
</evidence>